<evidence type="ECO:0000256" key="2">
    <source>
        <dbReference type="ARBA" id="ARBA00007487"/>
    </source>
</evidence>
<keyword evidence="6 15" id="KW-0169">Cobalamin biosynthesis</keyword>
<evidence type="ECO:0000259" key="16">
    <source>
        <dbReference type="Pfam" id="PF01923"/>
    </source>
</evidence>
<protein>
    <recommendedName>
        <fullName evidence="5 15">Corrinoid adenosyltransferase</fullName>
        <ecNumber evidence="4 15">2.5.1.17</ecNumber>
    </recommendedName>
    <alternativeName>
        <fullName evidence="10 15">Cob(II)alamin adenosyltransferase</fullName>
    </alternativeName>
    <alternativeName>
        <fullName evidence="12 15">Cob(II)yrinic acid a,c-diamide adenosyltransferase</fullName>
    </alternativeName>
    <alternativeName>
        <fullName evidence="11 15">Cobinamide/cobalamin adenosyltransferase</fullName>
    </alternativeName>
</protein>
<evidence type="ECO:0000256" key="6">
    <source>
        <dbReference type="ARBA" id="ARBA00022573"/>
    </source>
</evidence>
<organism evidence="17 18">
    <name type="scientific">Sulfobacillus harzensis</name>
    <dbReference type="NCBI Taxonomy" id="2729629"/>
    <lineage>
        <taxon>Bacteria</taxon>
        <taxon>Bacillati</taxon>
        <taxon>Bacillota</taxon>
        <taxon>Clostridia</taxon>
        <taxon>Eubacteriales</taxon>
        <taxon>Clostridiales Family XVII. Incertae Sedis</taxon>
        <taxon>Sulfobacillus</taxon>
    </lineage>
</organism>
<keyword evidence="8 15" id="KW-0547">Nucleotide-binding</keyword>
<dbReference type="AlphaFoldDB" id="A0A7Y0Q357"/>
<comment type="catalytic activity">
    <reaction evidence="14 15">
        <text>2 cob(II)alamin + reduced [electron-transfer flavoprotein] + 2 ATP = 2 adenosylcob(III)alamin + 2 triphosphate + oxidized [electron-transfer flavoprotein] + 3 H(+)</text>
        <dbReference type="Rhea" id="RHEA:28671"/>
        <dbReference type="Rhea" id="RHEA-COMP:10685"/>
        <dbReference type="Rhea" id="RHEA-COMP:10686"/>
        <dbReference type="ChEBI" id="CHEBI:15378"/>
        <dbReference type="ChEBI" id="CHEBI:16304"/>
        <dbReference type="ChEBI" id="CHEBI:18036"/>
        <dbReference type="ChEBI" id="CHEBI:18408"/>
        <dbReference type="ChEBI" id="CHEBI:30616"/>
        <dbReference type="ChEBI" id="CHEBI:57692"/>
        <dbReference type="ChEBI" id="CHEBI:58307"/>
        <dbReference type="EC" id="2.5.1.17"/>
    </reaction>
</comment>
<dbReference type="PANTHER" id="PTHR12213:SF0">
    <property type="entry name" value="CORRINOID ADENOSYLTRANSFERASE MMAB"/>
    <property type="match status" value="1"/>
</dbReference>
<evidence type="ECO:0000256" key="5">
    <source>
        <dbReference type="ARBA" id="ARBA00020963"/>
    </source>
</evidence>
<feature type="domain" description="Cobalamin adenosyltransferase-like" evidence="16">
    <location>
        <begin position="3"/>
        <end position="168"/>
    </location>
</feature>
<evidence type="ECO:0000256" key="15">
    <source>
        <dbReference type="RuleBase" id="RU366026"/>
    </source>
</evidence>
<evidence type="ECO:0000256" key="4">
    <source>
        <dbReference type="ARBA" id="ARBA00012454"/>
    </source>
</evidence>
<gene>
    <name evidence="17" type="ORF">HIJ39_16230</name>
</gene>
<proteinExistence type="inferred from homology"/>
<dbReference type="EMBL" id="JABBVZ010000071">
    <property type="protein sequence ID" value="NMP23883.1"/>
    <property type="molecule type" value="Genomic_DNA"/>
</dbReference>
<dbReference type="GO" id="GO:0008817">
    <property type="term" value="F:corrinoid adenosyltransferase activity"/>
    <property type="evidence" value="ECO:0007669"/>
    <property type="project" value="UniProtKB-UniRule"/>
</dbReference>
<evidence type="ECO:0000256" key="12">
    <source>
        <dbReference type="ARBA" id="ARBA00033354"/>
    </source>
</evidence>
<dbReference type="RefSeq" id="WP_169101537.1">
    <property type="nucleotide sequence ID" value="NZ_JABBVZ010000071.1"/>
</dbReference>
<comment type="similarity">
    <text evidence="2 15">Belongs to the Cob(I)alamin adenosyltransferase family.</text>
</comment>
<sequence>MRIYTRGGDRGKTSLIGGTRRYKDDVQVHAFGAVDEAGAFVGLASTYLEQEGYADMVAVLGEVSQVLWDVGADLAVPASVEDHAFRTSADAASSLEPLIDRYAAETEKIQKFVLRGGSFGAAYLHVACTVVRRAERHVVALMRTEPIHEPTLRYLNRLSDLLFVMARAANGRSHTDDVAYRNSPDVFR</sequence>
<name>A0A7Y0Q357_9FIRM</name>
<evidence type="ECO:0000256" key="9">
    <source>
        <dbReference type="ARBA" id="ARBA00022840"/>
    </source>
</evidence>
<evidence type="ECO:0000256" key="1">
    <source>
        <dbReference type="ARBA" id="ARBA00005121"/>
    </source>
</evidence>
<evidence type="ECO:0000313" key="17">
    <source>
        <dbReference type="EMBL" id="NMP23883.1"/>
    </source>
</evidence>
<dbReference type="GO" id="GO:0009236">
    <property type="term" value="P:cobalamin biosynthetic process"/>
    <property type="evidence" value="ECO:0007669"/>
    <property type="project" value="UniProtKB-UniRule"/>
</dbReference>
<reference evidence="17 18" key="1">
    <citation type="submission" date="2020-04" db="EMBL/GenBank/DDBJ databases">
        <authorList>
            <person name="Zhang R."/>
            <person name="Schippers A."/>
        </authorList>
    </citation>
    <scope>NUCLEOTIDE SEQUENCE [LARGE SCALE GENOMIC DNA]</scope>
    <source>
        <strain evidence="17 18">DSM 109850</strain>
    </source>
</reference>
<dbReference type="EC" id="2.5.1.17" evidence="4 15"/>
<dbReference type="FunFam" id="1.20.1200.10:FF:000001">
    <property type="entry name" value="Cob(I)yrinic acid a,c-diamide adenosyltransferase"/>
    <property type="match status" value="1"/>
</dbReference>
<evidence type="ECO:0000256" key="3">
    <source>
        <dbReference type="ARBA" id="ARBA00011233"/>
    </source>
</evidence>
<keyword evidence="7 15" id="KW-0808">Transferase</keyword>
<dbReference type="InterPro" id="IPR029499">
    <property type="entry name" value="PduO-typ"/>
</dbReference>
<evidence type="ECO:0000256" key="8">
    <source>
        <dbReference type="ARBA" id="ARBA00022741"/>
    </source>
</evidence>
<evidence type="ECO:0000256" key="14">
    <source>
        <dbReference type="ARBA" id="ARBA00048692"/>
    </source>
</evidence>
<dbReference type="NCBIfam" id="TIGR00636">
    <property type="entry name" value="PduO_Nterm"/>
    <property type="match status" value="1"/>
</dbReference>
<dbReference type="InterPro" id="IPR016030">
    <property type="entry name" value="CblAdoTrfase-like"/>
</dbReference>
<evidence type="ECO:0000256" key="10">
    <source>
        <dbReference type="ARBA" id="ARBA00031529"/>
    </source>
</evidence>
<dbReference type="PANTHER" id="PTHR12213">
    <property type="entry name" value="CORRINOID ADENOSYLTRANSFERASE"/>
    <property type="match status" value="1"/>
</dbReference>
<dbReference type="Pfam" id="PF01923">
    <property type="entry name" value="Cob_adeno_trans"/>
    <property type="match status" value="1"/>
</dbReference>
<comment type="caution">
    <text evidence="17">The sequence shown here is derived from an EMBL/GenBank/DDBJ whole genome shotgun (WGS) entry which is preliminary data.</text>
</comment>
<keyword evidence="18" id="KW-1185">Reference proteome</keyword>
<evidence type="ECO:0000256" key="7">
    <source>
        <dbReference type="ARBA" id="ARBA00022679"/>
    </source>
</evidence>
<dbReference type="Proteomes" id="UP000533476">
    <property type="component" value="Unassembled WGS sequence"/>
</dbReference>
<accession>A0A7Y0Q357</accession>
<keyword evidence="9 15" id="KW-0067">ATP-binding</keyword>
<comment type="pathway">
    <text evidence="1 15">Cofactor biosynthesis; adenosylcobalamin biosynthesis; adenosylcobalamin from cob(II)yrinate a,c-diamide: step 2/7.</text>
</comment>
<dbReference type="SUPFAM" id="SSF89028">
    <property type="entry name" value="Cobalamin adenosyltransferase-like"/>
    <property type="match status" value="1"/>
</dbReference>
<evidence type="ECO:0000313" key="18">
    <source>
        <dbReference type="Proteomes" id="UP000533476"/>
    </source>
</evidence>
<dbReference type="UniPathway" id="UPA00148">
    <property type="reaction ID" value="UER00233"/>
</dbReference>
<dbReference type="GO" id="GO:0005524">
    <property type="term" value="F:ATP binding"/>
    <property type="evidence" value="ECO:0007669"/>
    <property type="project" value="UniProtKB-UniRule"/>
</dbReference>
<evidence type="ECO:0000256" key="13">
    <source>
        <dbReference type="ARBA" id="ARBA00048555"/>
    </source>
</evidence>
<dbReference type="InterPro" id="IPR036451">
    <property type="entry name" value="CblAdoTrfase-like_sf"/>
</dbReference>
<dbReference type="Gene3D" id="1.20.1200.10">
    <property type="entry name" value="Cobalamin adenosyltransferase-like"/>
    <property type="match status" value="1"/>
</dbReference>
<evidence type="ECO:0000256" key="11">
    <source>
        <dbReference type="ARBA" id="ARBA00033334"/>
    </source>
</evidence>
<comment type="subunit">
    <text evidence="3">Homotrimer.</text>
</comment>
<comment type="catalytic activity">
    <reaction evidence="13 15">
        <text>2 cob(II)yrinate a,c diamide + reduced [electron-transfer flavoprotein] + 2 ATP = 2 adenosylcob(III)yrinate a,c-diamide + 2 triphosphate + oxidized [electron-transfer flavoprotein] + 3 H(+)</text>
        <dbReference type="Rhea" id="RHEA:11528"/>
        <dbReference type="Rhea" id="RHEA-COMP:10685"/>
        <dbReference type="Rhea" id="RHEA-COMP:10686"/>
        <dbReference type="ChEBI" id="CHEBI:15378"/>
        <dbReference type="ChEBI" id="CHEBI:18036"/>
        <dbReference type="ChEBI" id="CHEBI:30616"/>
        <dbReference type="ChEBI" id="CHEBI:57692"/>
        <dbReference type="ChEBI" id="CHEBI:58307"/>
        <dbReference type="ChEBI" id="CHEBI:58503"/>
        <dbReference type="ChEBI" id="CHEBI:58537"/>
        <dbReference type="EC" id="2.5.1.17"/>
    </reaction>
</comment>